<gene>
    <name evidence="2" type="ORF">CAUJ_LOCUS1925</name>
</gene>
<dbReference type="Gene3D" id="3.90.280.10">
    <property type="entry name" value="PEBP-like"/>
    <property type="match status" value="2"/>
</dbReference>
<sequence length="509" mass="56745">MMRYLRTFLVLLAVDAVGSSPSSLCRDTESCIARVKQIVAAPRRFWFGEQRSALCSSSRSVNAVECHGPPQLAHFHSLASRLFRVKTYHSAYLRNLELFPRITYRAAPGHYRACEHDFFSGNATPVEADPDMAPVAPFRIRKKPEITWHGLQFDDEYVIVMTDVGFGTLNYLVVDFPKDPKILKDYEPSENFRPSPNPLVMLVFRKSPTEVEALKSAEDFDLPSFMLKHGLEDHLVGLSVVVVGTDAFAIEKQRLKGNVDNCHSLLRDKISRSTETTPPILAKLPTEELNSWLSVSFEQKPLQGNVCCQRVKQTASTLYLDPLGESTISALAALSPPSFSSLRISSTSSNYVNYHRQTRNFVSLSDELFTIAIVDGHGGHLHYLEVDIPAANLNAASGNGITKAAYTALGPRRPSTCGSFVFVLLSQSASLASLPSLCTAMCEQRRKFRIELFKQQWSLKLSAVSFTDVCYDLPFAYHVLSEEMAASQKRLNTTVPESDTSFLAKRTRM</sequence>
<dbReference type="Proteomes" id="UP000835052">
    <property type="component" value="Unassembled WGS sequence"/>
</dbReference>
<organism evidence="2 3">
    <name type="scientific">Caenorhabditis auriculariae</name>
    <dbReference type="NCBI Taxonomy" id="2777116"/>
    <lineage>
        <taxon>Eukaryota</taxon>
        <taxon>Metazoa</taxon>
        <taxon>Ecdysozoa</taxon>
        <taxon>Nematoda</taxon>
        <taxon>Chromadorea</taxon>
        <taxon>Rhabditida</taxon>
        <taxon>Rhabditina</taxon>
        <taxon>Rhabditomorpha</taxon>
        <taxon>Rhabditoidea</taxon>
        <taxon>Rhabditidae</taxon>
        <taxon>Peloderinae</taxon>
        <taxon>Caenorhabditis</taxon>
    </lineage>
</organism>
<evidence type="ECO:0000256" key="1">
    <source>
        <dbReference type="SAM" id="SignalP"/>
    </source>
</evidence>
<comment type="caution">
    <text evidence="2">The sequence shown here is derived from an EMBL/GenBank/DDBJ whole genome shotgun (WGS) entry which is preliminary data.</text>
</comment>
<protein>
    <submittedName>
        <fullName evidence="2">Uncharacterized protein</fullName>
    </submittedName>
</protein>
<keyword evidence="1" id="KW-0732">Signal</keyword>
<dbReference type="AlphaFoldDB" id="A0A8S1GRG8"/>
<dbReference type="EMBL" id="CAJGYM010000003">
    <property type="protein sequence ID" value="CAD6186006.1"/>
    <property type="molecule type" value="Genomic_DNA"/>
</dbReference>
<name>A0A8S1GRG8_9PELO</name>
<reference evidence="2" key="1">
    <citation type="submission" date="2020-10" db="EMBL/GenBank/DDBJ databases">
        <authorList>
            <person name="Kikuchi T."/>
        </authorList>
    </citation>
    <scope>NUCLEOTIDE SEQUENCE</scope>
    <source>
        <strain evidence="2">NKZ352</strain>
    </source>
</reference>
<keyword evidence="3" id="KW-1185">Reference proteome</keyword>
<accession>A0A8S1GRG8</accession>
<dbReference type="OrthoDB" id="2506647at2759"/>
<evidence type="ECO:0000313" key="3">
    <source>
        <dbReference type="Proteomes" id="UP000835052"/>
    </source>
</evidence>
<evidence type="ECO:0000313" key="2">
    <source>
        <dbReference type="EMBL" id="CAD6186006.1"/>
    </source>
</evidence>
<dbReference type="SUPFAM" id="SSF49777">
    <property type="entry name" value="PEBP-like"/>
    <property type="match status" value="2"/>
</dbReference>
<dbReference type="InterPro" id="IPR036610">
    <property type="entry name" value="PEBP-like_sf"/>
</dbReference>
<feature type="chain" id="PRO_5035892366" evidence="1">
    <location>
        <begin position="20"/>
        <end position="509"/>
    </location>
</feature>
<feature type="signal peptide" evidence="1">
    <location>
        <begin position="1"/>
        <end position="19"/>
    </location>
</feature>
<proteinExistence type="predicted"/>